<keyword evidence="3" id="KW-1185">Reference proteome</keyword>
<evidence type="ECO:0000313" key="2">
    <source>
        <dbReference type="EMBL" id="MBA4542220.1"/>
    </source>
</evidence>
<feature type="region of interest" description="Disordered" evidence="1">
    <location>
        <begin position="32"/>
        <end position="56"/>
    </location>
</feature>
<evidence type="ECO:0000313" key="3">
    <source>
        <dbReference type="Proteomes" id="UP000530514"/>
    </source>
</evidence>
<accession>A0A7W2AHJ2</accession>
<dbReference type="EMBL" id="JACEIP010000005">
    <property type="protein sequence ID" value="MBA4542220.1"/>
    <property type="molecule type" value="Genomic_DNA"/>
</dbReference>
<sequence>MQLWHMRCLNIRYGDGVSVVVRARESLVHGEGRQPAAFNAGRRKEREAPGKSGVLR</sequence>
<protein>
    <submittedName>
        <fullName evidence="2">Uncharacterized protein</fullName>
    </submittedName>
</protein>
<dbReference type="AlphaFoldDB" id="A0A7W2AHJ2"/>
<dbReference type="Proteomes" id="UP000530514">
    <property type="component" value="Unassembled WGS sequence"/>
</dbReference>
<dbReference type="RefSeq" id="WP_160173797.1">
    <property type="nucleotide sequence ID" value="NZ_JACEIP010000005.1"/>
</dbReference>
<gene>
    <name evidence="2" type="ORF">H1164_04805</name>
</gene>
<evidence type="ECO:0000256" key="1">
    <source>
        <dbReference type="SAM" id="MobiDB-lite"/>
    </source>
</evidence>
<comment type="caution">
    <text evidence="2">The sequence shown here is derived from an EMBL/GenBank/DDBJ whole genome shotgun (WGS) entry which is preliminary data.</text>
</comment>
<proteinExistence type="predicted"/>
<name>A0A7W2AHJ2_9BACL</name>
<reference evidence="2 3" key="1">
    <citation type="submission" date="2020-07" db="EMBL/GenBank/DDBJ databases">
        <authorList>
            <person name="Feng H."/>
        </authorList>
    </citation>
    <scope>NUCLEOTIDE SEQUENCE [LARGE SCALE GENOMIC DNA]</scope>
    <source>
        <strain evidence="3">s-11</strain>
    </source>
</reference>
<organism evidence="2 3">
    <name type="scientific">Thermoactinomyces daqus</name>
    <dbReference type="NCBI Taxonomy" id="1329516"/>
    <lineage>
        <taxon>Bacteria</taxon>
        <taxon>Bacillati</taxon>
        <taxon>Bacillota</taxon>
        <taxon>Bacilli</taxon>
        <taxon>Bacillales</taxon>
        <taxon>Thermoactinomycetaceae</taxon>
        <taxon>Thermoactinomyces</taxon>
    </lineage>
</organism>